<protein>
    <submittedName>
        <fullName evidence="2">Uncharacterized protein</fullName>
    </submittedName>
</protein>
<organism evidence="2 3">
    <name type="scientific">Lophiostoma macrostomum CBS 122681</name>
    <dbReference type="NCBI Taxonomy" id="1314788"/>
    <lineage>
        <taxon>Eukaryota</taxon>
        <taxon>Fungi</taxon>
        <taxon>Dikarya</taxon>
        <taxon>Ascomycota</taxon>
        <taxon>Pezizomycotina</taxon>
        <taxon>Dothideomycetes</taxon>
        <taxon>Pleosporomycetidae</taxon>
        <taxon>Pleosporales</taxon>
        <taxon>Lophiostomataceae</taxon>
        <taxon>Lophiostoma</taxon>
    </lineage>
</organism>
<dbReference type="Proteomes" id="UP000799324">
    <property type="component" value="Unassembled WGS sequence"/>
</dbReference>
<accession>A0A6A6TBE7</accession>
<dbReference type="AlphaFoldDB" id="A0A6A6TBE7"/>
<proteinExistence type="predicted"/>
<reference evidence="2" key="1">
    <citation type="journal article" date="2020" name="Stud. Mycol.">
        <title>101 Dothideomycetes genomes: a test case for predicting lifestyles and emergence of pathogens.</title>
        <authorList>
            <person name="Haridas S."/>
            <person name="Albert R."/>
            <person name="Binder M."/>
            <person name="Bloem J."/>
            <person name="Labutti K."/>
            <person name="Salamov A."/>
            <person name="Andreopoulos B."/>
            <person name="Baker S."/>
            <person name="Barry K."/>
            <person name="Bills G."/>
            <person name="Bluhm B."/>
            <person name="Cannon C."/>
            <person name="Castanera R."/>
            <person name="Culley D."/>
            <person name="Daum C."/>
            <person name="Ezra D."/>
            <person name="Gonzalez J."/>
            <person name="Henrissat B."/>
            <person name="Kuo A."/>
            <person name="Liang C."/>
            <person name="Lipzen A."/>
            <person name="Lutzoni F."/>
            <person name="Magnuson J."/>
            <person name="Mondo S."/>
            <person name="Nolan M."/>
            <person name="Ohm R."/>
            <person name="Pangilinan J."/>
            <person name="Park H.-J."/>
            <person name="Ramirez L."/>
            <person name="Alfaro M."/>
            <person name="Sun H."/>
            <person name="Tritt A."/>
            <person name="Yoshinaga Y."/>
            <person name="Zwiers L.-H."/>
            <person name="Turgeon B."/>
            <person name="Goodwin S."/>
            <person name="Spatafora J."/>
            <person name="Crous P."/>
            <person name="Grigoriev I."/>
        </authorList>
    </citation>
    <scope>NUCLEOTIDE SEQUENCE</scope>
    <source>
        <strain evidence="2">CBS 122681</strain>
    </source>
</reference>
<name>A0A6A6TBE7_9PLEO</name>
<gene>
    <name evidence="2" type="ORF">K491DRAFT_328912</name>
</gene>
<sequence>MLSQDLRKRSQNKLLNKQLSSITNTLTQAAQRRELEIMKKSGPKGINGTPAGGVLRGGDGKVPQPDRATQNKRKEAVDLHLPIQQSSSLKALVEHHEVAGLSMVANGQTTNLDDVVDDRPIDLDALFARLTSGKPNVGQGASTNGSELGDNRTTSFTLTHGDDAVKAPSSPSTSDDATTLQEMLADIERLRRSEAKEMSVSLNDLALTQKPVGLDGTRHSTVASTLDESNVLDELRARVAKMSIAKPLEPLATNTGPQFQIFNGVTNDIPDHVALGSGSMATVDAVS</sequence>
<dbReference type="EMBL" id="MU004326">
    <property type="protein sequence ID" value="KAF2657299.1"/>
    <property type="molecule type" value="Genomic_DNA"/>
</dbReference>
<feature type="region of interest" description="Disordered" evidence="1">
    <location>
        <begin position="41"/>
        <end position="74"/>
    </location>
</feature>
<feature type="region of interest" description="Disordered" evidence="1">
    <location>
        <begin position="132"/>
        <end position="178"/>
    </location>
</feature>
<keyword evidence="3" id="KW-1185">Reference proteome</keyword>
<evidence type="ECO:0000313" key="3">
    <source>
        <dbReference type="Proteomes" id="UP000799324"/>
    </source>
</evidence>
<feature type="compositionally biased region" description="Low complexity" evidence="1">
    <location>
        <begin position="167"/>
        <end position="178"/>
    </location>
</feature>
<feature type="compositionally biased region" description="Polar residues" evidence="1">
    <location>
        <begin position="139"/>
        <end position="158"/>
    </location>
</feature>
<evidence type="ECO:0000256" key="1">
    <source>
        <dbReference type="SAM" id="MobiDB-lite"/>
    </source>
</evidence>
<evidence type="ECO:0000313" key="2">
    <source>
        <dbReference type="EMBL" id="KAF2657299.1"/>
    </source>
</evidence>